<dbReference type="GO" id="GO:0035438">
    <property type="term" value="F:cyclic-di-GMP binding"/>
    <property type="evidence" value="ECO:0007669"/>
    <property type="project" value="InterPro"/>
</dbReference>
<dbReference type="AlphaFoldDB" id="G7ZA44"/>
<dbReference type="Pfam" id="PF07238">
    <property type="entry name" value="PilZ"/>
    <property type="match status" value="1"/>
</dbReference>
<dbReference type="SMART" id="SM00283">
    <property type="entry name" value="MA"/>
    <property type="match status" value="1"/>
</dbReference>
<dbReference type="InterPro" id="IPR024478">
    <property type="entry name" value="HlyB_4HB_MCP"/>
</dbReference>
<dbReference type="EMBL" id="FQ311869">
    <property type="protein sequence ID" value="CBS88484.1"/>
    <property type="molecule type" value="Genomic_DNA"/>
</dbReference>
<keyword evidence="1 3" id="KW-0807">Transducer</keyword>
<keyword evidence="9" id="KW-1185">Reference proteome</keyword>
<dbReference type="InterPro" id="IPR013655">
    <property type="entry name" value="PAS_fold_3"/>
</dbReference>
<dbReference type="Proteomes" id="UP000005667">
    <property type="component" value="Plasmid AZO_p1"/>
</dbReference>
<dbReference type="KEGG" id="ali:AZOLI_p10189"/>
<evidence type="ECO:0000256" key="4">
    <source>
        <dbReference type="SAM" id="Phobius"/>
    </source>
</evidence>
<protein>
    <submittedName>
        <fullName evidence="8">Methyl-accepting chemotaxis receptor</fullName>
    </submittedName>
</protein>
<feature type="domain" description="HAMP" evidence="7">
    <location>
        <begin position="383"/>
        <end position="435"/>
    </location>
</feature>
<evidence type="ECO:0000259" key="6">
    <source>
        <dbReference type="PROSITE" id="PS50112"/>
    </source>
</evidence>
<proteinExistence type="inferred from homology"/>
<dbReference type="OrthoDB" id="266313at2"/>
<keyword evidence="4" id="KW-1133">Transmembrane helix</keyword>
<feature type="domain" description="Methyl-accepting transducer" evidence="5">
    <location>
        <begin position="473"/>
        <end position="702"/>
    </location>
</feature>
<geneLocation type="plasmid" evidence="8 9">
    <name>AZO_p1</name>
</geneLocation>
<organism evidence="8 9">
    <name type="scientific">Azospirillum lipoferum (strain 4B)</name>
    <dbReference type="NCBI Taxonomy" id="862719"/>
    <lineage>
        <taxon>Bacteria</taxon>
        <taxon>Pseudomonadati</taxon>
        <taxon>Pseudomonadota</taxon>
        <taxon>Alphaproteobacteria</taxon>
        <taxon>Rhodospirillales</taxon>
        <taxon>Azospirillaceae</taxon>
        <taxon>Azospirillum</taxon>
    </lineage>
</organism>
<dbReference type="Gene3D" id="6.10.340.10">
    <property type="match status" value="1"/>
</dbReference>
<dbReference type="InterPro" id="IPR000014">
    <property type="entry name" value="PAS"/>
</dbReference>
<evidence type="ECO:0000256" key="2">
    <source>
        <dbReference type="ARBA" id="ARBA00029447"/>
    </source>
</evidence>
<dbReference type="PROSITE" id="PS50885">
    <property type="entry name" value="HAMP"/>
    <property type="match status" value="1"/>
</dbReference>
<evidence type="ECO:0000259" key="5">
    <source>
        <dbReference type="PROSITE" id="PS50111"/>
    </source>
</evidence>
<dbReference type="Gene3D" id="2.40.10.220">
    <property type="entry name" value="predicted glycosyltransferase like domains"/>
    <property type="match status" value="1"/>
</dbReference>
<reference evidence="9" key="1">
    <citation type="journal article" date="2011" name="PLoS Genet.">
        <title>Azospirillum genomes reveal transition of bacteria from aquatic to terrestrial environments.</title>
        <authorList>
            <person name="Wisniewski-Dye F."/>
            <person name="Borziak K."/>
            <person name="Khalsa-Moyers G."/>
            <person name="Alexandre G."/>
            <person name="Sukharnikov L.O."/>
            <person name="Wuichet K."/>
            <person name="Hurst G.B."/>
            <person name="McDonald W.H."/>
            <person name="Robertson J.S."/>
            <person name="Barbe V."/>
            <person name="Calteau A."/>
            <person name="Rouy Z."/>
            <person name="Mangenot S."/>
            <person name="Prigent-Combaret C."/>
            <person name="Normand P."/>
            <person name="Boyer M."/>
            <person name="Siguier P."/>
            <person name="Dessaux Y."/>
            <person name="Elmerich C."/>
            <person name="Condemine G."/>
            <person name="Krishnen G."/>
            <person name="Kennedy I."/>
            <person name="Paterson A.H."/>
            <person name="Gonzalez V."/>
            <person name="Mavingui P."/>
            <person name="Zhulin I.B."/>
        </authorList>
    </citation>
    <scope>NUCLEOTIDE SEQUENCE [LARGE SCALE GENOMIC DNA]</scope>
    <source>
        <strain evidence="9">4B</strain>
    </source>
</reference>
<dbReference type="InterPro" id="IPR035965">
    <property type="entry name" value="PAS-like_dom_sf"/>
</dbReference>
<accession>G7ZA44</accession>
<dbReference type="CDD" id="cd00130">
    <property type="entry name" value="PAS"/>
    <property type="match status" value="1"/>
</dbReference>
<sequence length="998" mass="106798">MRVNTPITDREVHLTDGVPLVSRTDTGGRITFVNQAFVEISGFEEHELIGAPHNLVRHPHMPKEAFADLWATVKSGRPWEGLVKNRTKSGDYYWVRANVTPVIENGAVTGYISIRSKPSRDEVAAADALYAAMRDGRAAVALSHGALVRRSRAARAAAKAWSSLSGRLAGAMVLLILAMLLAGWLGLEGMEASNRSLRTVYEDRTVPAYQIGEIQNLARDSRQRLTDLAADLQAGDLKAGNLQAGRGTGDLATIEADVAANTAAMQQLLTAYLATYLTPEEAVLADRFKPLVGSYLQSGIGPAIALAREKNGAALDAHLRGTVRPAFAELRRVSDALLELQIRVAREEFDKAEADHGLRIAMVDTAVLLSCLLAALFGWLILRTVRRPLSVLEQTFERIARGALTDPMTPIAVPEFARVASELNAMKAKLAYSAHEKHETELRQKALTRQALLETCKSIESDLDATWMGVELASNRAGDGIQHLLQALGVVRENTMVVSAASEQASANAQSVAAATEELNSAGHEIARQAARSSEVARRAVESARGSASAIGQMELATEEIAKVANLINAIAGQTNLLALNATIEAARAGEAGKGFAVVASEVKALANQTARATEDIARQIDQLKQAVGGSVTAIQTVISVIEEIDEAAAATAAAVEEQSAANGEIGRSATNSAGGASQVSVSVLSIRDQADGITGIATDVTRRMADTQTAVADLKRRLVIALRQSVAGDRRLSDRIPCEEPVTLVLAGDRRDTTMLDLSLEGMLVDAKGLPPLAEQMRLTVSLREVGDLPAVVAGISDLGLHLAFDERSDGQADRLGRAYRAMVEADAEIIRTAQDTAAALSKALEGALSSGAIGEEALFSTDLTPIPGSDPEQALAPFTELTDRLFPAIQEPVLASNPRFQLCVATNNIGYVPTHNSRYSEPQRPGDVVWNTAHCRNRRVFADRSGLAAARNTRPFLLQAYRRDMGGGQMVRLKEVDAPIVVRGRHWGNLRLAYRS</sequence>
<comment type="similarity">
    <text evidence="2">Belongs to the methyl-accepting chemotaxis (MCP) protein family.</text>
</comment>
<dbReference type="HOGENOM" id="CLU_000445_107_26_5"/>
<dbReference type="Gene3D" id="1.10.287.950">
    <property type="entry name" value="Methyl-accepting chemotaxis protein"/>
    <property type="match status" value="1"/>
</dbReference>
<dbReference type="InterPro" id="IPR004089">
    <property type="entry name" value="MCPsignal_dom"/>
</dbReference>
<evidence type="ECO:0000259" key="7">
    <source>
        <dbReference type="PROSITE" id="PS50885"/>
    </source>
</evidence>
<dbReference type="SUPFAM" id="SSF55785">
    <property type="entry name" value="PYP-like sensor domain (PAS domain)"/>
    <property type="match status" value="1"/>
</dbReference>
<dbReference type="PANTHER" id="PTHR32089">
    <property type="entry name" value="METHYL-ACCEPTING CHEMOTAXIS PROTEIN MCPB"/>
    <property type="match status" value="1"/>
</dbReference>
<keyword evidence="4" id="KW-0812">Transmembrane</keyword>
<dbReference type="RefSeq" id="WP_014187944.1">
    <property type="nucleotide sequence ID" value="NC_016585.1"/>
</dbReference>
<dbReference type="PROSITE" id="PS50112">
    <property type="entry name" value="PAS"/>
    <property type="match status" value="1"/>
</dbReference>
<evidence type="ECO:0000313" key="8">
    <source>
        <dbReference type="EMBL" id="CBS88484.1"/>
    </source>
</evidence>
<dbReference type="SUPFAM" id="SSF58104">
    <property type="entry name" value="Methyl-accepting chemotaxis protein (MCP) signaling domain"/>
    <property type="match status" value="1"/>
</dbReference>
<name>G7ZA44_AZOL4</name>
<evidence type="ECO:0000256" key="1">
    <source>
        <dbReference type="ARBA" id="ARBA00023224"/>
    </source>
</evidence>
<dbReference type="InterPro" id="IPR009875">
    <property type="entry name" value="PilZ_domain"/>
</dbReference>
<dbReference type="Pfam" id="PF00015">
    <property type="entry name" value="MCPsignal"/>
    <property type="match status" value="1"/>
</dbReference>
<dbReference type="GO" id="GO:0007165">
    <property type="term" value="P:signal transduction"/>
    <property type="evidence" value="ECO:0007669"/>
    <property type="project" value="UniProtKB-KW"/>
</dbReference>
<feature type="domain" description="PAS" evidence="6">
    <location>
        <begin position="25"/>
        <end position="50"/>
    </location>
</feature>
<dbReference type="Pfam" id="PF12729">
    <property type="entry name" value="4HB_MCP_1"/>
    <property type="match status" value="1"/>
</dbReference>
<evidence type="ECO:0000313" key="9">
    <source>
        <dbReference type="Proteomes" id="UP000005667"/>
    </source>
</evidence>
<dbReference type="SMART" id="SM00304">
    <property type="entry name" value="HAMP"/>
    <property type="match status" value="1"/>
</dbReference>
<dbReference type="NCBIfam" id="TIGR00229">
    <property type="entry name" value="sensory_box"/>
    <property type="match status" value="1"/>
</dbReference>
<feature type="transmembrane region" description="Helical" evidence="4">
    <location>
        <begin position="168"/>
        <end position="187"/>
    </location>
</feature>
<gene>
    <name evidence="8" type="ordered locus">AZOLI_p10189</name>
</gene>
<dbReference type="PANTHER" id="PTHR32089:SF112">
    <property type="entry name" value="LYSOZYME-LIKE PROTEIN-RELATED"/>
    <property type="match status" value="1"/>
</dbReference>
<evidence type="ECO:0000256" key="3">
    <source>
        <dbReference type="PROSITE-ProRule" id="PRU00284"/>
    </source>
</evidence>
<dbReference type="GO" id="GO:0016020">
    <property type="term" value="C:membrane"/>
    <property type="evidence" value="ECO:0007669"/>
    <property type="project" value="InterPro"/>
</dbReference>
<dbReference type="PROSITE" id="PS50111">
    <property type="entry name" value="CHEMOTAXIS_TRANSDUC_2"/>
    <property type="match status" value="1"/>
</dbReference>
<keyword evidence="8" id="KW-0614">Plasmid</keyword>
<dbReference type="SUPFAM" id="SSF141371">
    <property type="entry name" value="PilZ domain-like"/>
    <property type="match status" value="1"/>
</dbReference>
<keyword evidence="4" id="KW-0472">Membrane</keyword>
<keyword evidence="8" id="KW-0675">Receptor</keyword>
<dbReference type="Gene3D" id="3.30.450.20">
    <property type="entry name" value="PAS domain"/>
    <property type="match status" value="1"/>
</dbReference>
<dbReference type="InterPro" id="IPR003660">
    <property type="entry name" value="HAMP_dom"/>
</dbReference>
<dbReference type="Pfam" id="PF08447">
    <property type="entry name" value="PAS_3"/>
    <property type="match status" value="1"/>
</dbReference>